<comment type="caution">
    <text evidence="2">The sequence shown here is derived from an EMBL/GenBank/DDBJ whole genome shotgun (WGS) entry which is preliminary data.</text>
</comment>
<feature type="compositionally biased region" description="Basic and acidic residues" evidence="1">
    <location>
        <begin position="57"/>
        <end position="67"/>
    </location>
</feature>
<dbReference type="Proteomes" id="UP001454036">
    <property type="component" value="Unassembled WGS sequence"/>
</dbReference>
<evidence type="ECO:0000313" key="2">
    <source>
        <dbReference type="EMBL" id="GAA0158123.1"/>
    </source>
</evidence>
<reference evidence="2 3" key="1">
    <citation type="submission" date="2024-01" db="EMBL/GenBank/DDBJ databases">
        <title>The complete chloroplast genome sequence of Lithospermum erythrorhizon: insights into the phylogenetic relationship among Boraginaceae species and the maternal lineages of purple gromwells.</title>
        <authorList>
            <person name="Okada T."/>
            <person name="Watanabe K."/>
        </authorList>
    </citation>
    <scope>NUCLEOTIDE SEQUENCE [LARGE SCALE GENOMIC DNA]</scope>
</reference>
<organism evidence="2 3">
    <name type="scientific">Lithospermum erythrorhizon</name>
    <name type="common">Purple gromwell</name>
    <name type="synonym">Lithospermum officinale var. erythrorhizon</name>
    <dbReference type="NCBI Taxonomy" id="34254"/>
    <lineage>
        <taxon>Eukaryota</taxon>
        <taxon>Viridiplantae</taxon>
        <taxon>Streptophyta</taxon>
        <taxon>Embryophyta</taxon>
        <taxon>Tracheophyta</taxon>
        <taxon>Spermatophyta</taxon>
        <taxon>Magnoliopsida</taxon>
        <taxon>eudicotyledons</taxon>
        <taxon>Gunneridae</taxon>
        <taxon>Pentapetalae</taxon>
        <taxon>asterids</taxon>
        <taxon>lamiids</taxon>
        <taxon>Boraginales</taxon>
        <taxon>Boraginaceae</taxon>
        <taxon>Boraginoideae</taxon>
        <taxon>Lithospermeae</taxon>
        <taxon>Lithospermum</taxon>
    </lineage>
</organism>
<name>A0AAV3Q3K3_LITER</name>
<evidence type="ECO:0000313" key="3">
    <source>
        <dbReference type="Proteomes" id="UP001454036"/>
    </source>
</evidence>
<gene>
    <name evidence="2" type="ORF">LIER_15229</name>
</gene>
<feature type="region of interest" description="Disordered" evidence="1">
    <location>
        <begin position="38"/>
        <end position="67"/>
    </location>
</feature>
<evidence type="ECO:0000256" key="1">
    <source>
        <dbReference type="SAM" id="MobiDB-lite"/>
    </source>
</evidence>
<sequence>MSAVGSVSTEAAKASASSSISGSPTILEALLDLEGMESHLPSRPGVSTRAQSALGGAEDRGKIISHD</sequence>
<dbReference type="AlphaFoldDB" id="A0AAV3Q3K3"/>
<feature type="region of interest" description="Disordered" evidence="1">
    <location>
        <begin position="1"/>
        <end position="22"/>
    </location>
</feature>
<protein>
    <submittedName>
        <fullName evidence="2">Uncharacterized protein</fullName>
    </submittedName>
</protein>
<keyword evidence="3" id="KW-1185">Reference proteome</keyword>
<accession>A0AAV3Q3K3</accession>
<dbReference type="EMBL" id="BAABME010003265">
    <property type="protein sequence ID" value="GAA0158123.1"/>
    <property type="molecule type" value="Genomic_DNA"/>
</dbReference>
<proteinExistence type="predicted"/>